<dbReference type="Gene3D" id="1.10.340.70">
    <property type="match status" value="1"/>
</dbReference>
<reference evidence="2" key="2">
    <citation type="journal article" date="2015" name="Data Brief">
        <title>Shoot transcriptome of the giant reed, Arundo donax.</title>
        <authorList>
            <person name="Barrero R.A."/>
            <person name="Guerrero F.D."/>
            <person name="Moolhuijzen P."/>
            <person name="Goolsby J.A."/>
            <person name="Tidwell J."/>
            <person name="Bellgard S.E."/>
            <person name="Bellgard M.I."/>
        </authorList>
    </citation>
    <scope>NUCLEOTIDE SEQUENCE</scope>
    <source>
        <tissue evidence="2">Shoot tissue taken approximately 20 cm above the soil surface</tissue>
    </source>
</reference>
<organism evidence="2">
    <name type="scientific">Arundo donax</name>
    <name type="common">Giant reed</name>
    <name type="synonym">Donax arundinaceus</name>
    <dbReference type="NCBI Taxonomy" id="35708"/>
    <lineage>
        <taxon>Eukaryota</taxon>
        <taxon>Viridiplantae</taxon>
        <taxon>Streptophyta</taxon>
        <taxon>Embryophyta</taxon>
        <taxon>Tracheophyta</taxon>
        <taxon>Spermatophyta</taxon>
        <taxon>Magnoliopsida</taxon>
        <taxon>Liliopsida</taxon>
        <taxon>Poales</taxon>
        <taxon>Poaceae</taxon>
        <taxon>PACMAD clade</taxon>
        <taxon>Arundinoideae</taxon>
        <taxon>Arundineae</taxon>
        <taxon>Arundo</taxon>
    </lineage>
</organism>
<evidence type="ECO:0000259" key="1">
    <source>
        <dbReference type="Pfam" id="PF17921"/>
    </source>
</evidence>
<dbReference type="EMBL" id="GBRH01253843">
    <property type="protein sequence ID" value="JAD44052.1"/>
    <property type="molecule type" value="Transcribed_RNA"/>
</dbReference>
<proteinExistence type="predicted"/>
<feature type="domain" description="Integrase zinc-binding" evidence="1">
    <location>
        <begin position="5"/>
        <end position="41"/>
    </location>
</feature>
<name>A0A0A9AAI4_ARUDO</name>
<dbReference type="AlphaFoldDB" id="A0A0A9AAI4"/>
<sequence>MRMPEVQRTLHCLRTDFHIPGAKKLVQEFVHACSVCQQHKTEHLHLAGLLQPLPIPTKI</sequence>
<protein>
    <recommendedName>
        <fullName evidence="1">Integrase zinc-binding domain-containing protein</fullName>
    </recommendedName>
</protein>
<dbReference type="InterPro" id="IPR041588">
    <property type="entry name" value="Integrase_H2C2"/>
</dbReference>
<reference evidence="2" key="1">
    <citation type="submission" date="2014-09" db="EMBL/GenBank/DDBJ databases">
        <authorList>
            <person name="Magalhaes I.L.F."/>
            <person name="Oliveira U."/>
            <person name="Santos F.R."/>
            <person name="Vidigal T.H.D.A."/>
            <person name="Brescovit A.D."/>
            <person name="Santos A.J."/>
        </authorList>
    </citation>
    <scope>NUCLEOTIDE SEQUENCE</scope>
    <source>
        <tissue evidence="2">Shoot tissue taken approximately 20 cm above the soil surface</tissue>
    </source>
</reference>
<dbReference type="Pfam" id="PF17921">
    <property type="entry name" value="Integrase_H2C2"/>
    <property type="match status" value="1"/>
</dbReference>
<accession>A0A0A9AAI4</accession>
<evidence type="ECO:0000313" key="2">
    <source>
        <dbReference type="EMBL" id="JAD44052.1"/>
    </source>
</evidence>